<gene>
    <name evidence="2" type="ORF">FPOA_07026</name>
</gene>
<dbReference type="PANTHER" id="PTHR42057">
    <property type="entry name" value="F-BOX DOMAIN PROTEIN (AFU_ORTHOLOGUE AFUA_4G00200)"/>
    <property type="match status" value="1"/>
</dbReference>
<evidence type="ECO:0000259" key="1">
    <source>
        <dbReference type="Pfam" id="PF12937"/>
    </source>
</evidence>
<organism evidence="2 3">
    <name type="scientific">Fusarium poae</name>
    <dbReference type="NCBI Taxonomy" id="36050"/>
    <lineage>
        <taxon>Eukaryota</taxon>
        <taxon>Fungi</taxon>
        <taxon>Dikarya</taxon>
        <taxon>Ascomycota</taxon>
        <taxon>Pezizomycotina</taxon>
        <taxon>Sordariomycetes</taxon>
        <taxon>Hypocreomycetidae</taxon>
        <taxon>Hypocreales</taxon>
        <taxon>Nectriaceae</taxon>
        <taxon>Fusarium</taxon>
    </lineage>
</organism>
<feature type="domain" description="F-box" evidence="1">
    <location>
        <begin position="4"/>
        <end position="51"/>
    </location>
</feature>
<comment type="caution">
    <text evidence="2">The sequence shown here is derived from an EMBL/GenBank/DDBJ whole genome shotgun (WGS) entry which is preliminary data.</text>
</comment>
<name>A0A1B8AJP2_FUSPO</name>
<evidence type="ECO:0000313" key="2">
    <source>
        <dbReference type="EMBL" id="OBS20687.1"/>
    </source>
</evidence>
<dbReference type="PANTHER" id="PTHR42057:SF2">
    <property type="entry name" value="F-BOX DOMAIN PROTEIN (AFU_ORTHOLOGUE AFUA_4G00200)-RELATED"/>
    <property type="match status" value="1"/>
</dbReference>
<accession>A0A1B8AJP2</accession>
<dbReference type="AlphaFoldDB" id="A0A1B8AJP2"/>
<reference evidence="2 3" key="1">
    <citation type="submission" date="2016-06" db="EMBL/GenBank/DDBJ databases">
        <title>Living apart together: crosstalk between the core and supernumerary genomes in a fungal plant pathogen.</title>
        <authorList>
            <person name="Vanheule A."/>
            <person name="Audenaert K."/>
            <person name="Warris S."/>
            <person name="Van De Geest H."/>
            <person name="Schijlen E."/>
            <person name="Hofte M."/>
            <person name="De Saeger S."/>
            <person name="Haesaert G."/>
            <person name="Waalwijk C."/>
            <person name="Van Der Lee T."/>
        </authorList>
    </citation>
    <scope>NUCLEOTIDE SEQUENCE [LARGE SCALE GENOMIC DNA]</scope>
    <source>
        <strain evidence="2 3">2516</strain>
    </source>
</reference>
<evidence type="ECO:0000313" key="3">
    <source>
        <dbReference type="Proteomes" id="UP000091967"/>
    </source>
</evidence>
<keyword evidence="3" id="KW-1185">Reference proteome</keyword>
<proteinExistence type="predicted"/>
<protein>
    <recommendedName>
        <fullName evidence="1">F-box domain-containing protein</fullName>
    </recommendedName>
</protein>
<dbReference type="InterPro" id="IPR001810">
    <property type="entry name" value="F-box_dom"/>
</dbReference>
<dbReference type="Gene3D" id="1.20.1280.50">
    <property type="match status" value="1"/>
</dbReference>
<dbReference type="EMBL" id="LYXU01000003">
    <property type="protein sequence ID" value="OBS20687.1"/>
    <property type="molecule type" value="Genomic_DNA"/>
</dbReference>
<dbReference type="Proteomes" id="UP000091967">
    <property type="component" value="Unassembled WGS sequence"/>
</dbReference>
<dbReference type="Pfam" id="PF12937">
    <property type="entry name" value="F-box-like"/>
    <property type="match status" value="1"/>
</dbReference>
<sequence>MPPYLPDEVLNEIFSHLLTPNRKHHFHVDWHDDCTQVRLVCQRWNAIATQILLSTVVLRHTGFTMNDNFRSWHKLLNSRLVRNSVRRIAIETAPQVEDWESDEYGACEVFRWPLSWRAHGKWPEFESAISRLRHLPNLDAIEVRFSSACIGPAGEIEEDEEYPDSEDEAREESPSTRIFTLAVIGRALYARNSHNNKASELVLENLQNRHIPENVAKYLLEGIERLHLKIVAEGDGVWSRTDPVKQLYREELREFPYLLAEDIYYSVSNNHLVELTLDGKNWGSIPGRFEGSYINLPSLKTLTIGGLTIPHQGQLDWILSKTTLTSLHLHHCAIVTHCLVLQPEFSFWEVSLQGWKRVKANTYDVSRLRRPISHTPGPHALEPGWYVNPLRWATLFGIIGERLPLLENFSFDGEVWEAYFRQAEQHDFRDGMEARYLGFAQGWYRLNETHTQLFRNCGYVQDGMRGMPAELLELTRQADCEGLEELLQTVKERGSANRRHLLSN</sequence>